<proteinExistence type="inferred from homology"/>
<organism evidence="6 7">
    <name type="scientific">Geodermatophilus aquaeductus</name>
    <dbReference type="NCBI Taxonomy" id="1564161"/>
    <lineage>
        <taxon>Bacteria</taxon>
        <taxon>Bacillati</taxon>
        <taxon>Actinomycetota</taxon>
        <taxon>Actinomycetes</taxon>
        <taxon>Geodermatophilales</taxon>
        <taxon>Geodermatophilaceae</taxon>
        <taxon>Geodermatophilus</taxon>
    </lineage>
</organism>
<dbReference type="InterPro" id="IPR029058">
    <property type="entry name" value="AB_hydrolase_fold"/>
</dbReference>
<feature type="domain" description="Alpha/beta hydrolase fold-3" evidence="5">
    <location>
        <begin position="70"/>
        <end position="263"/>
    </location>
</feature>
<dbReference type="InterPro" id="IPR050300">
    <property type="entry name" value="GDXG_lipolytic_enzyme"/>
</dbReference>
<reference evidence="6 7" key="1">
    <citation type="submission" date="2017-05" db="EMBL/GenBank/DDBJ databases">
        <authorList>
            <person name="Varghese N."/>
            <person name="Submissions S."/>
        </authorList>
    </citation>
    <scope>NUCLEOTIDE SEQUENCE [LARGE SCALE GENOMIC DNA]</scope>
    <source>
        <strain evidence="6 7">DSM 46834</strain>
    </source>
</reference>
<comment type="similarity">
    <text evidence="1">Belongs to the 'GDXG' lipolytic enzyme family.</text>
</comment>
<dbReference type="PROSITE" id="PS01174">
    <property type="entry name" value="LIPASE_GDXG_SER"/>
    <property type="match status" value="1"/>
</dbReference>
<dbReference type="Proteomes" id="UP000317484">
    <property type="component" value="Unassembled WGS sequence"/>
</dbReference>
<evidence type="ECO:0000259" key="5">
    <source>
        <dbReference type="Pfam" id="PF07859"/>
    </source>
</evidence>
<evidence type="ECO:0000256" key="1">
    <source>
        <dbReference type="ARBA" id="ARBA00010515"/>
    </source>
</evidence>
<evidence type="ECO:0000256" key="4">
    <source>
        <dbReference type="SAM" id="MobiDB-lite"/>
    </source>
</evidence>
<dbReference type="InterPro" id="IPR033140">
    <property type="entry name" value="Lipase_GDXG_put_SER_AS"/>
</dbReference>
<dbReference type="Gene3D" id="3.40.50.1820">
    <property type="entry name" value="alpha/beta hydrolase"/>
    <property type="match status" value="1"/>
</dbReference>
<keyword evidence="2" id="KW-0378">Hydrolase</keyword>
<dbReference type="PANTHER" id="PTHR48081">
    <property type="entry name" value="AB HYDROLASE SUPERFAMILY PROTEIN C4A8.06C"/>
    <property type="match status" value="1"/>
</dbReference>
<feature type="region of interest" description="Disordered" evidence="4">
    <location>
        <begin position="21"/>
        <end position="41"/>
    </location>
</feature>
<dbReference type="SUPFAM" id="SSF53474">
    <property type="entry name" value="alpha/beta-Hydrolases"/>
    <property type="match status" value="1"/>
</dbReference>
<dbReference type="PANTHER" id="PTHR48081:SF8">
    <property type="entry name" value="ALPHA_BETA HYDROLASE FOLD-3 DOMAIN-CONTAINING PROTEIN-RELATED"/>
    <property type="match status" value="1"/>
</dbReference>
<protein>
    <submittedName>
        <fullName evidence="6">Acetyl esterase/lipase</fullName>
    </submittedName>
</protein>
<dbReference type="AlphaFoldDB" id="A0A521FU97"/>
<feature type="active site" evidence="3">
    <location>
        <position position="137"/>
    </location>
</feature>
<evidence type="ECO:0000256" key="3">
    <source>
        <dbReference type="PROSITE-ProRule" id="PRU10038"/>
    </source>
</evidence>
<sequence>MRAVAGFLRVTAKPRMVTAERARQRMADPGPPAPLPGSLRRRNDVGTRQVAGVDVHTVAPRGGGSGRAAVYLHGGAYVAGMAPQHWTLVGRLADAGVRVEVPDYGLAPASTYRDAYPLLTAVYGELGSDDVVLAGDSAGGGLALGFAQTLLGSGLPQPRRLVLIAPWLDLTLAGPGVATAEARDPWLSRAGLVETGRAWAGGDDPADPRLSPVNGPLTGLPPVRIWIGTRDLLYPDVLRLRDRAAAEGARVDLTVRGGAVHVYPLTPTPEGRTGMREVVAAVAGDR</sequence>
<evidence type="ECO:0000313" key="6">
    <source>
        <dbReference type="EMBL" id="SMO99733.1"/>
    </source>
</evidence>
<evidence type="ECO:0000313" key="7">
    <source>
        <dbReference type="Proteomes" id="UP000317484"/>
    </source>
</evidence>
<accession>A0A521FU97</accession>
<keyword evidence="7" id="KW-1185">Reference proteome</keyword>
<gene>
    <name evidence="6" type="ORF">SAMN06273567_11861</name>
</gene>
<dbReference type="Pfam" id="PF07859">
    <property type="entry name" value="Abhydrolase_3"/>
    <property type="match status" value="1"/>
</dbReference>
<evidence type="ECO:0000256" key="2">
    <source>
        <dbReference type="ARBA" id="ARBA00022801"/>
    </source>
</evidence>
<dbReference type="EMBL" id="FXTJ01000018">
    <property type="protein sequence ID" value="SMO99733.1"/>
    <property type="molecule type" value="Genomic_DNA"/>
</dbReference>
<name>A0A521FU97_9ACTN</name>
<dbReference type="GO" id="GO:0016787">
    <property type="term" value="F:hydrolase activity"/>
    <property type="evidence" value="ECO:0007669"/>
    <property type="project" value="UniProtKB-KW"/>
</dbReference>
<dbReference type="InterPro" id="IPR013094">
    <property type="entry name" value="AB_hydrolase_3"/>
</dbReference>